<accession>A0A158IZ43</accession>
<evidence type="ECO:0000313" key="1">
    <source>
        <dbReference type="EMBL" id="SAL61866.1"/>
    </source>
</evidence>
<sequence>MFDTNHVIYDFYEYVGGKVWERDLFDKSGRTIEADHFNLGTGDLAGFTQYSYNNDGTFFGKNYDAGGHFTGQSRYSGDGHLLQSSHAYMGSGGAFPMGETIWSGQI</sequence>
<evidence type="ECO:0000313" key="2">
    <source>
        <dbReference type="Proteomes" id="UP000054925"/>
    </source>
</evidence>
<proteinExistence type="predicted"/>
<reference evidence="1" key="1">
    <citation type="submission" date="2016-01" db="EMBL/GenBank/DDBJ databases">
        <authorList>
            <person name="Peeters C."/>
        </authorList>
    </citation>
    <scope>NUCLEOTIDE SEQUENCE [LARGE SCALE GENOMIC DNA]</scope>
    <source>
        <strain evidence="1">LMG 22937</strain>
    </source>
</reference>
<name>A0A158IZ43_9BURK</name>
<keyword evidence="2" id="KW-1185">Reference proteome</keyword>
<gene>
    <name evidence="1" type="ORF">AWB67_03117</name>
</gene>
<comment type="caution">
    <text evidence="1">The sequence shown here is derived from an EMBL/GenBank/DDBJ whole genome shotgun (WGS) entry which is preliminary data.</text>
</comment>
<dbReference type="AlphaFoldDB" id="A0A158IZ43"/>
<organism evidence="1 2">
    <name type="scientific">Caballeronia terrestris</name>
    <dbReference type="NCBI Taxonomy" id="1226301"/>
    <lineage>
        <taxon>Bacteria</taxon>
        <taxon>Pseudomonadati</taxon>
        <taxon>Pseudomonadota</taxon>
        <taxon>Betaproteobacteria</taxon>
        <taxon>Burkholderiales</taxon>
        <taxon>Burkholderiaceae</taxon>
        <taxon>Caballeronia</taxon>
    </lineage>
</organism>
<dbReference type="Proteomes" id="UP000054925">
    <property type="component" value="Unassembled WGS sequence"/>
</dbReference>
<protein>
    <submittedName>
        <fullName evidence="1">Uncharacterized protein</fullName>
    </submittedName>
</protein>
<dbReference type="EMBL" id="FCOL02000015">
    <property type="protein sequence ID" value="SAL61866.1"/>
    <property type="molecule type" value="Genomic_DNA"/>
</dbReference>